<keyword evidence="6" id="KW-0282">Flagellum</keyword>
<keyword evidence="3" id="KW-1005">Bacterial flagellum biogenesis</keyword>
<proteinExistence type="inferred from homology"/>
<keyword evidence="6" id="KW-0966">Cell projection</keyword>
<dbReference type="InterPro" id="IPR021136">
    <property type="entry name" value="Flagellar_hook_control-like_C"/>
</dbReference>
<evidence type="ECO:0000313" key="8">
    <source>
        <dbReference type="Proteomes" id="UP001165568"/>
    </source>
</evidence>
<feature type="compositionally biased region" description="Polar residues" evidence="4">
    <location>
        <begin position="383"/>
        <end position="400"/>
    </location>
</feature>
<comment type="caution">
    <text evidence="6">The sequence shown here is derived from an EMBL/GenBank/DDBJ whole genome shotgun (WGS) entry which is preliminary data.</text>
</comment>
<feature type="region of interest" description="Disordered" evidence="4">
    <location>
        <begin position="193"/>
        <end position="216"/>
    </location>
</feature>
<dbReference type="Gene3D" id="3.30.750.140">
    <property type="match status" value="1"/>
</dbReference>
<comment type="function">
    <text evidence="1">Controls the length of the flagellar hook.</text>
</comment>
<evidence type="ECO:0000256" key="1">
    <source>
        <dbReference type="ARBA" id="ARBA00003944"/>
    </source>
</evidence>
<dbReference type="Proteomes" id="UP001165569">
    <property type="component" value="Unassembled WGS sequence"/>
</dbReference>
<dbReference type="EMBL" id="JAMPJU010000016">
    <property type="protein sequence ID" value="MCV9883798.1"/>
    <property type="molecule type" value="Genomic_DNA"/>
</dbReference>
<dbReference type="Pfam" id="PF02120">
    <property type="entry name" value="Flg_hook"/>
    <property type="match status" value="1"/>
</dbReference>
<feature type="compositionally biased region" description="Low complexity" evidence="4">
    <location>
        <begin position="193"/>
        <end position="205"/>
    </location>
</feature>
<dbReference type="CDD" id="cd17470">
    <property type="entry name" value="T3SS_Flik_C"/>
    <property type="match status" value="1"/>
</dbReference>
<evidence type="ECO:0000259" key="5">
    <source>
        <dbReference type="Pfam" id="PF02120"/>
    </source>
</evidence>
<feature type="region of interest" description="Disordered" evidence="4">
    <location>
        <begin position="366"/>
        <end position="400"/>
    </location>
</feature>
<feature type="domain" description="Flagellar hook-length control protein-like C-terminal" evidence="5">
    <location>
        <begin position="294"/>
        <end position="374"/>
    </location>
</feature>
<dbReference type="GO" id="GO:0044780">
    <property type="term" value="P:bacterial-type flagellum assembly"/>
    <property type="evidence" value="ECO:0007669"/>
    <property type="project" value="InterPro"/>
</dbReference>
<dbReference type="PRINTS" id="PR01007">
    <property type="entry name" value="FLGHOOKFLIK"/>
</dbReference>
<dbReference type="InterPro" id="IPR052563">
    <property type="entry name" value="FliK"/>
</dbReference>
<evidence type="ECO:0000313" key="6">
    <source>
        <dbReference type="EMBL" id="MCV9880374.1"/>
    </source>
</evidence>
<reference evidence="6" key="1">
    <citation type="submission" date="2022-04" db="EMBL/GenBank/DDBJ databases">
        <title>Brenneria sp. isolated from walnut trees in Serbia.</title>
        <authorList>
            <person name="Gasic K."/>
            <person name="Zlatkovic N."/>
            <person name="Kuzmanovic N."/>
        </authorList>
    </citation>
    <scope>NUCLEOTIDE SEQUENCE</scope>
    <source>
        <strain evidence="7">KBI 423</strain>
        <strain evidence="6">KBI 447</strain>
    </source>
</reference>
<dbReference type="InterPro" id="IPR001635">
    <property type="entry name" value="Flag_hook_Flik"/>
</dbReference>
<evidence type="ECO:0000256" key="3">
    <source>
        <dbReference type="ARBA" id="ARBA00022795"/>
    </source>
</evidence>
<protein>
    <submittedName>
        <fullName evidence="6">Flagellar hook-length control protein FliK</fullName>
    </submittedName>
</protein>
<keyword evidence="8" id="KW-1185">Reference proteome</keyword>
<keyword evidence="6" id="KW-0969">Cilium</keyword>
<dbReference type="AlphaFoldDB" id="A0AA42C6K8"/>
<dbReference type="PANTHER" id="PTHR37533">
    <property type="entry name" value="FLAGELLAR HOOK-LENGTH CONTROL PROTEIN"/>
    <property type="match status" value="1"/>
</dbReference>
<dbReference type="PANTHER" id="PTHR37533:SF2">
    <property type="entry name" value="FLAGELLAR HOOK-LENGTH CONTROL PROTEIN"/>
    <property type="match status" value="1"/>
</dbReference>
<evidence type="ECO:0000313" key="7">
    <source>
        <dbReference type="EMBL" id="MCV9883798.1"/>
    </source>
</evidence>
<feature type="region of interest" description="Disordered" evidence="4">
    <location>
        <begin position="260"/>
        <end position="287"/>
    </location>
</feature>
<dbReference type="EMBL" id="JAMPJT010000016">
    <property type="protein sequence ID" value="MCV9880374.1"/>
    <property type="molecule type" value="Genomic_DNA"/>
</dbReference>
<evidence type="ECO:0000313" key="9">
    <source>
        <dbReference type="Proteomes" id="UP001165569"/>
    </source>
</evidence>
<feature type="compositionally biased region" description="Polar residues" evidence="4">
    <location>
        <begin position="366"/>
        <end position="375"/>
    </location>
</feature>
<evidence type="ECO:0000256" key="2">
    <source>
        <dbReference type="ARBA" id="ARBA00009149"/>
    </source>
</evidence>
<gene>
    <name evidence="6" type="ORF">NC803_16175</name>
    <name evidence="7" type="ORF">NC856_16190</name>
</gene>
<organism evidence="6 9">
    <name type="scientific">Brenneria izbisi</name>
    <dbReference type="NCBI Taxonomy" id="2939450"/>
    <lineage>
        <taxon>Bacteria</taxon>
        <taxon>Pseudomonadati</taxon>
        <taxon>Pseudomonadota</taxon>
        <taxon>Gammaproteobacteria</taxon>
        <taxon>Enterobacterales</taxon>
        <taxon>Pectobacteriaceae</taxon>
        <taxon>Brenneria</taxon>
    </lineage>
</organism>
<dbReference type="RefSeq" id="WP_264091484.1">
    <property type="nucleotide sequence ID" value="NZ_JAMPJT010000016.1"/>
</dbReference>
<comment type="similarity">
    <text evidence="2">Belongs to the FliK family.</text>
</comment>
<name>A0AA42C6K8_9GAMM</name>
<dbReference type="InterPro" id="IPR038610">
    <property type="entry name" value="FliK-like_C_sf"/>
</dbReference>
<accession>A0AA42C6K8</accession>
<sequence>MILSALPITTSTGDASSSVDFLLSQGTLPKDFVELLSKHLSLAPDSSGDPAIAIGGGETDKETLLNALRKDISALDGDDLNAVLASFRSLSGALTPSGKQTAEHALPSDNVEKSAVKKDEEKSVTDTTTAMQALFAMLPTVSGTSVVVDGAISGKGFNLSELAGSKRQDLTTLSSTDDAAGDVKDTLSQLLGASGSTSSATASGAKHATQQSVAGDTTDDLAKFSAITAQISNENGNQESAPTAGNNSLQTAHVSLASNVQSTLSSAPAAPQTPVNTQLNAPFGSPQWQDALGQQIMMFSRNGQQSAELRLNPQELGSIQISLKIDDNQAQIHLVSANSQVRSALEAALPHLRNAMAESGINLGQSSVGSDASAWQQTQQQTASHGDTSGNSASYRQQFGNTSENAGDALEVPAHLQSMASSVNGVDIFA</sequence>
<dbReference type="Proteomes" id="UP001165568">
    <property type="component" value="Unassembled WGS sequence"/>
</dbReference>
<evidence type="ECO:0000256" key="4">
    <source>
        <dbReference type="SAM" id="MobiDB-lite"/>
    </source>
</evidence>
<dbReference type="GO" id="GO:0009424">
    <property type="term" value="C:bacterial-type flagellum hook"/>
    <property type="evidence" value="ECO:0007669"/>
    <property type="project" value="InterPro"/>
</dbReference>